<dbReference type="InterPro" id="IPR023214">
    <property type="entry name" value="HAD_sf"/>
</dbReference>
<dbReference type="GO" id="GO:0000287">
    <property type="term" value="F:magnesium ion binding"/>
    <property type="evidence" value="ECO:0007669"/>
    <property type="project" value="TreeGrafter"/>
</dbReference>
<dbReference type="SFLD" id="SFLDF00029">
    <property type="entry name" value="phosphoserine_phosphatase"/>
    <property type="match status" value="1"/>
</dbReference>
<comment type="catalytic activity">
    <reaction evidence="13">
        <text>O-phospho-D-serine + H2O = D-serine + phosphate</text>
        <dbReference type="Rhea" id="RHEA:24873"/>
        <dbReference type="ChEBI" id="CHEBI:15377"/>
        <dbReference type="ChEBI" id="CHEBI:35247"/>
        <dbReference type="ChEBI" id="CHEBI:43474"/>
        <dbReference type="ChEBI" id="CHEBI:58680"/>
        <dbReference type="EC" id="3.1.3.3"/>
    </reaction>
</comment>
<evidence type="ECO:0000256" key="12">
    <source>
        <dbReference type="ARBA" id="ARBA00048138"/>
    </source>
</evidence>
<dbReference type="RefSeq" id="WP_073585888.1">
    <property type="nucleotide sequence ID" value="NZ_AP024897.1"/>
</dbReference>
<evidence type="ECO:0000256" key="2">
    <source>
        <dbReference type="ARBA" id="ARBA00005135"/>
    </source>
</evidence>
<dbReference type="GO" id="GO:0036424">
    <property type="term" value="F:L-phosphoserine phosphatase activity"/>
    <property type="evidence" value="ECO:0007669"/>
    <property type="project" value="InterPro"/>
</dbReference>
<evidence type="ECO:0000313" key="16">
    <source>
        <dbReference type="EMBL" id="SHO58441.1"/>
    </source>
</evidence>
<evidence type="ECO:0000256" key="8">
    <source>
        <dbReference type="ARBA" id="ARBA00022801"/>
    </source>
</evidence>
<feature type="active site" description="Proton donor" evidence="14">
    <location>
        <position position="112"/>
    </location>
</feature>
<keyword evidence="7" id="KW-0479">Metal-binding</keyword>
<evidence type="ECO:0000256" key="11">
    <source>
        <dbReference type="ARBA" id="ARBA00031693"/>
    </source>
</evidence>
<keyword evidence="9" id="KW-0460">Magnesium</keyword>
<keyword evidence="10" id="KW-0718">Serine biosynthesis</keyword>
<gene>
    <name evidence="16" type="primary">serB</name>
    <name evidence="16" type="ORF">VQ7734_04213</name>
</gene>
<dbReference type="NCBIfam" id="TIGR00338">
    <property type="entry name" value="serB"/>
    <property type="match status" value="1"/>
</dbReference>
<dbReference type="SFLD" id="SFLDG01137">
    <property type="entry name" value="C1.6.1:_Phosphoserine_Phosphat"/>
    <property type="match status" value="1"/>
</dbReference>
<dbReference type="Pfam" id="PF00702">
    <property type="entry name" value="Hydrolase"/>
    <property type="match status" value="1"/>
</dbReference>
<dbReference type="InterPro" id="IPR036412">
    <property type="entry name" value="HAD-like_sf"/>
</dbReference>
<evidence type="ECO:0000256" key="13">
    <source>
        <dbReference type="ARBA" id="ARBA00048523"/>
    </source>
</evidence>
<evidence type="ECO:0000256" key="6">
    <source>
        <dbReference type="ARBA" id="ARBA00022605"/>
    </source>
</evidence>
<keyword evidence="8 16" id="KW-0378">Hydrolase</keyword>
<keyword evidence="6" id="KW-0028">Amino-acid biosynthesis</keyword>
<dbReference type="AlphaFoldDB" id="A0A1M7Z0Q2"/>
<evidence type="ECO:0000313" key="17">
    <source>
        <dbReference type="Proteomes" id="UP000184600"/>
    </source>
</evidence>
<proteinExistence type="inferred from homology"/>
<evidence type="ECO:0000256" key="9">
    <source>
        <dbReference type="ARBA" id="ARBA00022842"/>
    </source>
</evidence>
<dbReference type="GO" id="GO:0006564">
    <property type="term" value="P:L-serine biosynthetic process"/>
    <property type="evidence" value="ECO:0007669"/>
    <property type="project" value="UniProtKB-KW"/>
</dbReference>
<dbReference type="NCBIfam" id="TIGR01488">
    <property type="entry name" value="HAD-SF-IB"/>
    <property type="match status" value="1"/>
</dbReference>
<comment type="catalytic activity">
    <reaction evidence="12">
        <text>O-phospho-L-serine + H2O = L-serine + phosphate</text>
        <dbReference type="Rhea" id="RHEA:21208"/>
        <dbReference type="ChEBI" id="CHEBI:15377"/>
        <dbReference type="ChEBI" id="CHEBI:33384"/>
        <dbReference type="ChEBI" id="CHEBI:43474"/>
        <dbReference type="ChEBI" id="CHEBI:57524"/>
        <dbReference type="EC" id="3.1.3.3"/>
    </reaction>
</comment>
<comment type="pathway">
    <text evidence="2">Amino-acid biosynthesis; L-serine biosynthesis; L-serine from 3-phospho-D-glycerate: step 3/3.</text>
</comment>
<evidence type="ECO:0000256" key="4">
    <source>
        <dbReference type="ARBA" id="ARBA00012640"/>
    </source>
</evidence>
<feature type="domain" description="Phosphoserine phosphatase N-terminal" evidence="15">
    <location>
        <begin position="32"/>
        <end position="93"/>
    </location>
</feature>
<dbReference type="GO" id="GO:0005737">
    <property type="term" value="C:cytoplasm"/>
    <property type="evidence" value="ECO:0007669"/>
    <property type="project" value="TreeGrafter"/>
</dbReference>
<dbReference type="EMBL" id="FRFG01000064">
    <property type="protein sequence ID" value="SHO58441.1"/>
    <property type="molecule type" value="Genomic_DNA"/>
</dbReference>
<dbReference type="SFLD" id="SFLDS00003">
    <property type="entry name" value="Haloacid_Dehalogenase"/>
    <property type="match status" value="1"/>
</dbReference>
<dbReference type="STRING" id="1117707.VQ7734_04213"/>
<evidence type="ECO:0000256" key="10">
    <source>
        <dbReference type="ARBA" id="ARBA00023299"/>
    </source>
</evidence>
<dbReference type="Gene3D" id="3.30.70.2020">
    <property type="match status" value="1"/>
</dbReference>
<reference evidence="17" key="1">
    <citation type="submission" date="2016-12" db="EMBL/GenBank/DDBJ databases">
        <authorList>
            <person name="Rodrigo-Torres L."/>
            <person name="Arahal R.D."/>
            <person name="Lucena T."/>
        </authorList>
    </citation>
    <scope>NUCLEOTIDE SEQUENCE [LARGE SCALE GENOMIC DNA]</scope>
</reference>
<dbReference type="InterPro" id="IPR050582">
    <property type="entry name" value="HAD-like_SerB"/>
</dbReference>
<dbReference type="InterPro" id="IPR004469">
    <property type="entry name" value="PSP"/>
</dbReference>
<protein>
    <recommendedName>
        <fullName evidence="5">Phosphoserine phosphatase</fullName>
        <ecNumber evidence="4">3.1.3.3</ecNumber>
    </recommendedName>
    <alternativeName>
        <fullName evidence="11">O-phosphoserine phosphohydrolase</fullName>
    </alternativeName>
</protein>
<evidence type="ECO:0000259" key="15">
    <source>
        <dbReference type="Pfam" id="PF18429"/>
    </source>
</evidence>
<dbReference type="PANTHER" id="PTHR43344:SF2">
    <property type="entry name" value="PHOSPHOSERINE PHOSPHATASE"/>
    <property type="match status" value="1"/>
</dbReference>
<dbReference type="Proteomes" id="UP000184600">
    <property type="component" value="Unassembled WGS sequence"/>
</dbReference>
<dbReference type="Gene3D" id="3.40.50.1000">
    <property type="entry name" value="HAD superfamily/HAD-like"/>
    <property type="match status" value="1"/>
</dbReference>
<dbReference type="EC" id="3.1.3.3" evidence="4"/>
<feature type="active site" description="Nucleophile" evidence="14">
    <location>
        <position position="110"/>
    </location>
</feature>
<dbReference type="SFLD" id="SFLDG01136">
    <property type="entry name" value="C1.6:_Phosphoserine_Phosphatas"/>
    <property type="match status" value="1"/>
</dbReference>
<evidence type="ECO:0000256" key="3">
    <source>
        <dbReference type="ARBA" id="ARBA00009184"/>
    </source>
</evidence>
<evidence type="ECO:0000256" key="14">
    <source>
        <dbReference type="PIRSR" id="PIRSR604469-1"/>
    </source>
</evidence>
<dbReference type="FunFam" id="1.10.150.210:FF:000001">
    <property type="entry name" value="Phosphoserine phosphatase"/>
    <property type="match status" value="1"/>
</dbReference>
<sequence length="317" mass="35146">MDSQKTLLTEKTSPLAGRLSQDRFIQSDPSQAQWFLYGEHVTPDVFEQMDQMTEKTNYIIRLWCIENYDVALMQGEFTPQHQDILTRHQIDYAMTADIPDLNQPGLLLMDMDSTAIQIECIDEIAKLAGVGEEVAAVTERAMQGELDFEQSLRQRVGKLAGADAAILEQVRSQLPLMQELEELVAALKAYQWKVAIASGGFTYFSDYLKKLLSLDFARSNVFDIEQGKLTGHVVGDVVSAKTKADILVQLAREYEIPRENTVAIGDGANDLTMMGVAGLGVAYHAKPKVEALAQSAIRFSHLGGVMCILSVGIQMRK</sequence>
<dbReference type="Gene3D" id="1.10.150.210">
    <property type="entry name" value="Phosphoserine phosphatase, domain 2"/>
    <property type="match status" value="1"/>
</dbReference>
<dbReference type="UniPathway" id="UPA00135">
    <property type="reaction ID" value="UER00198"/>
</dbReference>
<dbReference type="OrthoDB" id="9792539at2"/>
<dbReference type="SUPFAM" id="SSF56784">
    <property type="entry name" value="HAD-like"/>
    <property type="match status" value="1"/>
</dbReference>
<evidence type="ECO:0000256" key="7">
    <source>
        <dbReference type="ARBA" id="ARBA00022723"/>
    </source>
</evidence>
<keyword evidence="17" id="KW-1185">Reference proteome</keyword>
<name>A0A1M7Z0Q2_9VIBR</name>
<dbReference type="NCBIfam" id="NF008350">
    <property type="entry name" value="PRK11133.1"/>
    <property type="match status" value="1"/>
</dbReference>
<dbReference type="FunFam" id="3.40.50.1000:FF:000048">
    <property type="entry name" value="Phosphoserine phosphatase"/>
    <property type="match status" value="1"/>
</dbReference>
<organism evidence="16 17">
    <name type="scientific">Vibrio quintilis</name>
    <dbReference type="NCBI Taxonomy" id="1117707"/>
    <lineage>
        <taxon>Bacteria</taxon>
        <taxon>Pseudomonadati</taxon>
        <taxon>Pseudomonadota</taxon>
        <taxon>Gammaproteobacteria</taxon>
        <taxon>Vibrionales</taxon>
        <taxon>Vibrionaceae</taxon>
        <taxon>Vibrio</taxon>
    </lineage>
</organism>
<comment type="similarity">
    <text evidence="3">Belongs to the HAD-like hydrolase superfamily. SerB family.</text>
</comment>
<evidence type="ECO:0000256" key="5">
    <source>
        <dbReference type="ARBA" id="ARBA00015196"/>
    </source>
</evidence>
<dbReference type="PANTHER" id="PTHR43344">
    <property type="entry name" value="PHOSPHOSERINE PHOSPHATASE"/>
    <property type="match status" value="1"/>
</dbReference>
<dbReference type="Pfam" id="PF18429">
    <property type="entry name" value="DUF5609"/>
    <property type="match status" value="1"/>
</dbReference>
<accession>A0A1M7Z0Q2</accession>
<comment type="cofactor">
    <cofactor evidence="1">
        <name>Mg(2+)</name>
        <dbReference type="ChEBI" id="CHEBI:18420"/>
    </cofactor>
</comment>
<dbReference type="CDD" id="cd07500">
    <property type="entry name" value="HAD_PSP"/>
    <property type="match status" value="1"/>
</dbReference>
<evidence type="ECO:0000256" key="1">
    <source>
        <dbReference type="ARBA" id="ARBA00001946"/>
    </source>
</evidence>
<dbReference type="InterPro" id="IPR041449">
    <property type="entry name" value="SerB_N"/>
</dbReference>